<dbReference type="Proteomes" id="UP000331127">
    <property type="component" value="Unassembled WGS sequence"/>
</dbReference>
<dbReference type="SUPFAM" id="SSF47413">
    <property type="entry name" value="lambda repressor-like DNA-binding domains"/>
    <property type="match status" value="1"/>
</dbReference>
<proteinExistence type="predicted"/>
<accession>A0A5M3X4M3</accession>
<dbReference type="Pfam" id="PF19054">
    <property type="entry name" value="DUF5753"/>
    <property type="match status" value="1"/>
</dbReference>
<feature type="domain" description="HTH cro/C1-type" evidence="1">
    <location>
        <begin position="21"/>
        <end position="61"/>
    </location>
</feature>
<evidence type="ECO:0000313" key="3">
    <source>
        <dbReference type="Proteomes" id="UP000331127"/>
    </source>
</evidence>
<dbReference type="Gene3D" id="1.10.260.40">
    <property type="entry name" value="lambda repressor-like DNA-binding domains"/>
    <property type="match status" value="1"/>
</dbReference>
<organism evidence="2 3">
    <name type="scientific">Acrocarpospora macrocephala</name>
    <dbReference type="NCBI Taxonomy" id="150177"/>
    <lineage>
        <taxon>Bacteria</taxon>
        <taxon>Bacillati</taxon>
        <taxon>Actinomycetota</taxon>
        <taxon>Actinomycetes</taxon>
        <taxon>Streptosporangiales</taxon>
        <taxon>Streptosporangiaceae</taxon>
        <taxon>Acrocarpospora</taxon>
    </lineage>
</organism>
<evidence type="ECO:0000313" key="2">
    <source>
        <dbReference type="EMBL" id="GES13773.1"/>
    </source>
</evidence>
<dbReference type="PROSITE" id="PS50943">
    <property type="entry name" value="HTH_CROC1"/>
    <property type="match status" value="1"/>
</dbReference>
<dbReference type="InterPro" id="IPR043917">
    <property type="entry name" value="DUF5753"/>
</dbReference>
<sequence length="288" mass="32105">MGGVGVSSGAQQAREALGARLREIRAGARVTGRELAGRAGWHFTKVSKLEHGRIMPSEDDLRLWCFHCHALADLAELLAMRDNTEKMYVELRRLEKVGSAAFQQELRDREARTRSIRSFSAFLIPAVAQTRAYATIRFTEFSEMSGIRTDVESAVDARMERTELLLTGKSLFHLVLCETALIAAMAPPDVMLEQLRHLLHIARLRTVQLGVVPLGSPHYPPLCDFWILDDTAAETETYAAFIRVTQPGEVAMYAKVFDSLARSAVHGEQAVEIIERHIEALVQHLATS</sequence>
<dbReference type="GO" id="GO:0003677">
    <property type="term" value="F:DNA binding"/>
    <property type="evidence" value="ECO:0007669"/>
    <property type="project" value="InterPro"/>
</dbReference>
<reference evidence="2 3" key="1">
    <citation type="submission" date="2019-10" db="EMBL/GenBank/DDBJ databases">
        <title>Whole genome shotgun sequence of Acrocarpospora macrocephala NBRC 16266.</title>
        <authorList>
            <person name="Ichikawa N."/>
            <person name="Kimura A."/>
            <person name="Kitahashi Y."/>
            <person name="Komaki H."/>
            <person name="Oguchi A."/>
        </authorList>
    </citation>
    <scope>NUCLEOTIDE SEQUENCE [LARGE SCALE GENOMIC DNA]</scope>
    <source>
        <strain evidence="2 3">NBRC 16266</strain>
    </source>
</reference>
<dbReference type="CDD" id="cd00093">
    <property type="entry name" value="HTH_XRE"/>
    <property type="match status" value="1"/>
</dbReference>
<dbReference type="OrthoDB" id="4966777at2"/>
<protein>
    <submittedName>
        <fullName evidence="2">Transcriptional regulator</fullName>
    </submittedName>
</protein>
<gene>
    <name evidence="2" type="ORF">Amac_073700</name>
</gene>
<dbReference type="EMBL" id="BLAE01000050">
    <property type="protein sequence ID" value="GES13773.1"/>
    <property type="molecule type" value="Genomic_DNA"/>
</dbReference>
<dbReference type="AlphaFoldDB" id="A0A5M3X4M3"/>
<comment type="caution">
    <text evidence="2">The sequence shown here is derived from an EMBL/GenBank/DDBJ whole genome shotgun (WGS) entry which is preliminary data.</text>
</comment>
<name>A0A5M3X4M3_9ACTN</name>
<dbReference type="RefSeq" id="WP_155358997.1">
    <property type="nucleotide sequence ID" value="NZ_BAAAHL010000025.1"/>
</dbReference>
<keyword evidence="3" id="KW-1185">Reference proteome</keyword>
<evidence type="ECO:0000259" key="1">
    <source>
        <dbReference type="PROSITE" id="PS50943"/>
    </source>
</evidence>
<dbReference type="InterPro" id="IPR010982">
    <property type="entry name" value="Lambda_DNA-bd_dom_sf"/>
</dbReference>
<dbReference type="InterPro" id="IPR001387">
    <property type="entry name" value="Cro/C1-type_HTH"/>
</dbReference>
<dbReference type="Pfam" id="PF13560">
    <property type="entry name" value="HTH_31"/>
    <property type="match status" value="1"/>
</dbReference>